<evidence type="ECO:0000256" key="11">
    <source>
        <dbReference type="ARBA" id="ARBA00022786"/>
    </source>
</evidence>
<keyword evidence="13 15" id="KW-0067">ATP-binding</keyword>
<name>A0A813NEN8_9BILA</name>
<dbReference type="GO" id="GO:0008270">
    <property type="term" value="F:zinc ion binding"/>
    <property type="evidence" value="ECO:0007669"/>
    <property type="project" value="UniProtKB-KW"/>
</dbReference>
<comment type="caution">
    <text evidence="19">The sequence shown here is derived from an EMBL/GenBank/DDBJ whole genome shotgun (WGS) entry which is preliminary data.</text>
</comment>
<feature type="domain" description="PIPK" evidence="18">
    <location>
        <begin position="1605"/>
        <end position="1946"/>
    </location>
</feature>
<keyword evidence="5 15" id="KW-0808">Transferase</keyword>
<keyword evidence="8" id="KW-0967">Endosome</keyword>
<dbReference type="Pfam" id="PF00118">
    <property type="entry name" value="Cpn60_TCP1"/>
    <property type="match status" value="1"/>
</dbReference>
<keyword evidence="11" id="KW-0833">Ubl conjugation pathway</keyword>
<evidence type="ECO:0000256" key="2">
    <source>
        <dbReference type="ARBA" id="ARBA00004496"/>
    </source>
</evidence>
<dbReference type="InterPro" id="IPR000306">
    <property type="entry name" value="Znf_FYVE"/>
</dbReference>
<feature type="compositionally biased region" description="Low complexity" evidence="16">
    <location>
        <begin position="273"/>
        <end position="305"/>
    </location>
</feature>
<feature type="compositionally biased region" description="Low complexity" evidence="16">
    <location>
        <begin position="1257"/>
        <end position="1275"/>
    </location>
</feature>
<accession>A0A813NEN8</accession>
<dbReference type="PROSITE" id="PS50178">
    <property type="entry name" value="ZF_FYVE"/>
    <property type="match status" value="1"/>
</dbReference>
<dbReference type="GO" id="GO:0046488">
    <property type="term" value="P:phosphatidylinositol metabolic process"/>
    <property type="evidence" value="ECO:0007669"/>
    <property type="project" value="UniProtKB-UniRule"/>
</dbReference>
<feature type="region of interest" description="Disordered" evidence="16">
    <location>
        <begin position="916"/>
        <end position="954"/>
    </location>
</feature>
<dbReference type="GO" id="GO:1903426">
    <property type="term" value="P:regulation of reactive oxygen species biosynthetic process"/>
    <property type="evidence" value="ECO:0007669"/>
    <property type="project" value="TreeGrafter"/>
</dbReference>
<dbReference type="SMART" id="SM00330">
    <property type="entry name" value="PIPKc"/>
    <property type="match status" value="1"/>
</dbReference>
<dbReference type="InterPro" id="IPR013083">
    <property type="entry name" value="Znf_RING/FYVE/PHD"/>
</dbReference>
<gene>
    <name evidence="19" type="ORF">OXX778_LOCUS2907</name>
</gene>
<evidence type="ECO:0000313" key="20">
    <source>
        <dbReference type="Proteomes" id="UP000663879"/>
    </source>
</evidence>
<dbReference type="SUPFAM" id="SSF57903">
    <property type="entry name" value="FYVE/PHD zinc finger"/>
    <property type="match status" value="1"/>
</dbReference>
<dbReference type="FunFam" id="3.50.7.10:FF:000007">
    <property type="entry name" value="1-phosphatidylinositol 3-phosphate 5-kinase isoform X1"/>
    <property type="match status" value="1"/>
</dbReference>
<dbReference type="SMART" id="SM00064">
    <property type="entry name" value="FYVE"/>
    <property type="match status" value="1"/>
</dbReference>
<dbReference type="PANTHER" id="PTHR46715">
    <property type="entry name" value="1-PHOSPHATIDYLINOSITOL 3-PHOSPHATE 5-KINASE"/>
    <property type="match status" value="1"/>
</dbReference>
<evidence type="ECO:0000256" key="16">
    <source>
        <dbReference type="SAM" id="MobiDB-lite"/>
    </source>
</evidence>
<evidence type="ECO:0000256" key="4">
    <source>
        <dbReference type="ARBA" id="ARBA00022490"/>
    </source>
</evidence>
<keyword evidence="4" id="KW-0963">Cytoplasm</keyword>
<feature type="compositionally biased region" description="Polar residues" evidence="16">
    <location>
        <begin position="1508"/>
        <end position="1520"/>
    </location>
</feature>
<dbReference type="EC" id="2.7.1.150" evidence="3"/>
<keyword evidence="12" id="KW-0862">Zinc</keyword>
<dbReference type="CDD" id="cd15725">
    <property type="entry name" value="FYVE_PIKfyve_Fab1"/>
    <property type="match status" value="1"/>
</dbReference>
<evidence type="ECO:0000256" key="8">
    <source>
        <dbReference type="ARBA" id="ARBA00022753"/>
    </source>
</evidence>
<dbReference type="FunFam" id="3.30.810.10:FF:000001">
    <property type="entry name" value="1-phosphatidylinositol 3-phosphate 5-kinase FAB1"/>
    <property type="match status" value="1"/>
</dbReference>
<dbReference type="Proteomes" id="UP000663879">
    <property type="component" value="Unassembled WGS sequence"/>
</dbReference>
<keyword evidence="10 15" id="KW-0418">Kinase</keyword>
<feature type="region of interest" description="Disordered" evidence="16">
    <location>
        <begin position="1500"/>
        <end position="1520"/>
    </location>
</feature>
<dbReference type="CDD" id="cd03334">
    <property type="entry name" value="Fab1_TCP"/>
    <property type="match status" value="1"/>
</dbReference>
<keyword evidence="9 14" id="KW-0863">Zinc-finger</keyword>
<dbReference type="OrthoDB" id="158357at2759"/>
<evidence type="ECO:0000256" key="12">
    <source>
        <dbReference type="ARBA" id="ARBA00022833"/>
    </source>
</evidence>
<evidence type="ECO:0000256" key="6">
    <source>
        <dbReference type="ARBA" id="ARBA00022723"/>
    </source>
</evidence>
<dbReference type="InterPro" id="IPR036388">
    <property type="entry name" value="WH-like_DNA-bd_sf"/>
</dbReference>
<dbReference type="InterPro" id="IPR043548">
    <property type="entry name" value="PIKfyve"/>
</dbReference>
<dbReference type="GO" id="GO:0035556">
    <property type="term" value="P:intracellular signal transduction"/>
    <property type="evidence" value="ECO:0007669"/>
    <property type="project" value="InterPro"/>
</dbReference>
<dbReference type="InterPro" id="IPR027484">
    <property type="entry name" value="PInositol-4-P-5-kinase_N"/>
</dbReference>
<dbReference type="GO" id="GO:0000285">
    <property type="term" value="F:1-phosphatidylinositol-3-phosphate 5-kinase activity"/>
    <property type="evidence" value="ECO:0007669"/>
    <property type="project" value="UniProtKB-EC"/>
</dbReference>
<reference evidence="19" key="1">
    <citation type="submission" date="2021-02" db="EMBL/GenBank/DDBJ databases">
        <authorList>
            <person name="Nowell W R."/>
        </authorList>
    </citation>
    <scope>NUCLEOTIDE SEQUENCE</scope>
    <source>
        <strain evidence="19">Ploen Becks lab</strain>
    </source>
</reference>
<evidence type="ECO:0000256" key="10">
    <source>
        <dbReference type="ARBA" id="ARBA00022777"/>
    </source>
</evidence>
<dbReference type="InterPro" id="IPR027483">
    <property type="entry name" value="PInositol-4-P-4/5-kinase_C_sf"/>
</dbReference>
<comment type="subcellular location">
    <subcellularLocation>
        <location evidence="2">Cytoplasm</location>
    </subcellularLocation>
    <subcellularLocation>
        <location evidence="1">Endosome</location>
    </subcellularLocation>
</comment>
<organism evidence="19 20">
    <name type="scientific">Brachionus calyciflorus</name>
    <dbReference type="NCBI Taxonomy" id="104777"/>
    <lineage>
        <taxon>Eukaryota</taxon>
        <taxon>Metazoa</taxon>
        <taxon>Spiralia</taxon>
        <taxon>Gnathifera</taxon>
        <taxon>Rotifera</taxon>
        <taxon>Eurotatoria</taxon>
        <taxon>Monogononta</taxon>
        <taxon>Pseudotrocha</taxon>
        <taxon>Ploima</taxon>
        <taxon>Brachionidae</taxon>
        <taxon>Brachionus</taxon>
    </lineage>
</organism>
<dbReference type="GO" id="GO:0052810">
    <property type="term" value="F:1-phosphatidylinositol-5-kinase activity"/>
    <property type="evidence" value="ECO:0007669"/>
    <property type="project" value="TreeGrafter"/>
</dbReference>
<dbReference type="InterPro" id="IPR044769">
    <property type="entry name" value="PIKfyve_PIPKc"/>
</dbReference>
<feature type="compositionally biased region" description="Polar residues" evidence="16">
    <location>
        <begin position="306"/>
        <end position="317"/>
    </location>
</feature>
<dbReference type="GO" id="GO:0005524">
    <property type="term" value="F:ATP binding"/>
    <property type="evidence" value="ECO:0007669"/>
    <property type="project" value="UniProtKB-UniRule"/>
</dbReference>
<dbReference type="InterPro" id="IPR002423">
    <property type="entry name" value="Cpn60/GroEL/TCP-1"/>
</dbReference>
<dbReference type="SUPFAM" id="SSF56104">
    <property type="entry name" value="SAICAR synthase-like"/>
    <property type="match status" value="1"/>
</dbReference>
<evidence type="ECO:0000256" key="14">
    <source>
        <dbReference type="PROSITE-ProRule" id="PRU00091"/>
    </source>
</evidence>
<dbReference type="FunFam" id="3.30.40.10:FF:000510">
    <property type="entry name" value="Phosphatidylinositol 3,5-kinase"/>
    <property type="match status" value="1"/>
</dbReference>
<keyword evidence="6" id="KW-0479">Metal-binding</keyword>
<dbReference type="InterPro" id="IPR000591">
    <property type="entry name" value="DEP_dom"/>
</dbReference>
<dbReference type="InterPro" id="IPR011011">
    <property type="entry name" value="Znf_FYVE_PHD"/>
</dbReference>
<dbReference type="GO" id="GO:0090385">
    <property type="term" value="P:phagosome-lysosome fusion"/>
    <property type="evidence" value="ECO:0007669"/>
    <property type="project" value="TreeGrafter"/>
</dbReference>
<feature type="compositionally biased region" description="Basic and acidic residues" evidence="16">
    <location>
        <begin position="942"/>
        <end position="954"/>
    </location>
</feature>
<dbReference type="Pfam" id="PF01504">
    <property type="entry name" value="PIP5K"/>
    <property type="match status" value="2"/>
</dbReference>
<dbReference type="Gene3D" id="3.50.7.10">
    <property type="entry name" value="GroEL"/>
    <property type="match status" value="1"/>
</dbReference>
<dbReference type="InterPro" id="IPR002498">
    <property type="entry name" value="PInositol-4-P-4/5-kinase_core"/>
</dbReference>
<evidence type="ECO:0000256" key="13">
    <source>
        <dbReference type="ARBA" id="ARBA00022840"/>
    </source>
</evidence>
<dbReference type="PANTHER" id="PTHR46715:SF1">
    <property type="entry name" value="1-PHOSPHATIDYLINOSITOL 3-PHOSPHATE 5-KINASE"/>
    <property type="match status" value="1"/>
</dbReference>
<dbReference type="Gene3D" id="3.30.800.10">
    <property type="entry name" value="Phosphatidylinositol Phosphate Kinase II Beta"/>
    <property type="match status" value="1"/>
</dbReference>
<dbReference type="Gene3D" id="3.30.40.10">
    <property type="entry name" value="Zinc/RING finger domain, C3HC4 (zinc finger)"/>
    <property type="match status" value="1"/>
</dbReference>
<evidence type="ECO:0000256" key="1">
    <source>
        <dbReference type="ARBA" id="ARBA00004177"/>
    </source>
</evidence>
<evidence type="ECO:0000256" key="7">
    <source>
        <dbReference type="ARBA" id="ARBA00022741"/>
    </source>
</evidence>
<dbReference type="SUPFAM" id="SSF46785">
    <property type="entry name" value="Winged helix' DNA-binding domain"/>
    <property type="match status" value="1"/>
</dbReference>
<dbReference type="GO" id="GO:0032438">
    <property type="term" value="P:melanosome organization"/>
    <property type="evidence" value="ECO:0007669"/>
    <property type="project" value="TreeGrafter"/>
</dbReference>
<evidence type="ECO:0000256" key="15">
    <source>
        <dbReference type="PROSITE-ProRule" id="PRU00781"/>
    </source>
</evidence>
<dbReference type="CDD" id="cd17300">
    <property type="entry name" value="PIPKc_PIKfyve"/>
    <property type="match status" value="1"/>
</dbReference>
<keyword evidence="20" id="KW-1185">Reference proteome</keyword>
<protein>
    <recommendedName>
        <fullName evidence="3">1-phosphatidylinositol-3-phosphate 5-kinase</fullName>
        <ecNumber evidence="3">2.7.1.150</ecNumber>
    </recommendedName>
</protein>
<dbReference type="Gene3D" id="1.10.10.10">
    <property type="entry name" value="Winged helix-like DNA-binding domain superfamily/Winged helix DNA-binding domain"/>
    <property type="match status" value="1"/>
</dbReference>
<dbReference type="Gene3D" id="3.30.810.10">
    <property type="entry name" value="2-Layer Sandwich"/>
    <property type="match status" value="1"/>
</dbReference>
<dbReference type="SMART" id="SM00049">
    <property type="entry name" value="DEP"/>
    <property type="match status" value="1"/>
</dbReference>
<dbReference type="InterPro" id="IPR027409">
    <property type="entry name" value="GroEL-like_apical_dom_sf"/>
</dbReference>
<dbReference type="SUPFAM" id="SSF52029">
    <property type="entry name" value="GroEL apical domain-like"/>
    <property type="match status" value="1"/>
</dbReference>
<feature type="domain" description="FYVE-type" evidence="17">
    <location>
        <begin position="178"/>
        <end position="240"/>
    </location>
</feature>
<sequence>MSKNEYQEFLTMFKNIDNEYSDSENDENKASIFRRLTSPRGSVSSIGKNKINSNIRTKLILNPDLAKSDNVNENNFNTSVSIVQQPNPKESINAAKKMNSIEDQNNEDSGLDSLTASSNNNVQKYNITNLLKHIYSLKSINPSLQSTQSSPSLSHSSLNSIGQNEQQSNAAKQFWMPDEQVKECFQCNEKFTTFRRRHHCRVCGQIFCAKCSDHEIPSQLIWPNTNGNIRACKFCHSFVGEIQTSGTADLKQNSSSIKELMTRLSLPTSSFYSFSSTDNKSTPDTTEATTPTFSLSSFPSTSSLSQSVPNTDKSQSELSDDSNPFDVTENKDYLNKPQSNESELKQLIINNSSELRNLWVQLYHTSDGIQFQTKSINKFKKVYNSISGKELVNWLMKSKSVSKDQAIVIGQALMHGKWLECSYQQNPNQSSYYLNSSSSNNANLVNKFEQVFYDENTFYKPGPSALNYRRDEPMEEKKTDVEEEPDWIKELNKMIGNDQESASSSSSQTNLREAAIASAINDHEEEDQKDQKDQMSEAITMPLIKIETKATPIDNAELINQNIHSGSPSIKSEFFDMEQKTKIPKSLNCVNDNLQKIHRHLHLEILKQMLKLKNLSFEWFDIILSLASQCVDLVRPDVKHDNDSMDIRSYIKIKKLLLQEKSQSRIVNGLVFSKNLAHKNMNNDIKTPKVLLLKSPIEYFNRIEDKMCSLESIFAAESQYLKNYCSKLLIKYQPDILVVEKSVARIAQEIFLQSNVSLVLNVKNSIMDKLSRFLQADPMFSIDDPIRKPKLGFCSRFHVDNYQLKNCDEKQKSLMFFEGTPTNLGCTVLLCGPNENELKIVKLILKFMIYVIYNSKLEASFIMDKYADLDFENTIYESILKNDDSESGNSTKFEADFEKLNQEIDENLSRKTRLISESQPEITEPKPVNPLPISIDQSPLEESNKSVDKSEIEDQETKNNLKLEICEQHKEKNTINLNRNFKLLIDDLHLSCSPFIKFKMPYLLIENTNDPLKKYLPENYMNYLKSNILLLDSHLVTHSIVSPIRPNSDQTVTDDNKQLHEFLLMHLTKSFDDLEIKKLYADFKSRGGVSINNTSQTRRLILKNVENLDQNSNDENQNHFDCLDIFNRQQLAVLYVSQCETSPLYPNICQKPRIINMKFYSENDMTLGSFLARNCFRNGYKCPNDSCGSLIVYHTRSFVHGDTKITIRMSIVPSVNSQNTPQIETPVQSQINKSPVQPMSILSVASLLPKSPQPLRTSTQIQTPVQPTQQSQPQSQPIYDDINIFMWSVCKICNKSTKKVAMSPDTWSFSLAKFLELTLHTQSAYHQFNPDSDHECKHSLFSDNYQYFRFKNIVTVFSASKITLKKLFLPEAELKFFNHAKKRDEYIDEIKDLYEKGLSQYSTLIERLNLLKTLNLSDKQIQKLDKFINQIASDYTLKSKIEKINLILTNNLHDASSNDSPKEVNYTLIDLLMIELKKYLANFSVHWNTKVVEFFNNKKTKSADDDTSNNNNIKAAQSSSYTESIEQGKLSVTNDSSSEYGVSLLADSNHDYEDHMTKSQAPSAISIGKRLIANLIPLSAYQPLKIPFIDDEHYLLSTESSYYVNEKYLSSIVSFTLSSKEYKEYQLNSSKMDIQKFYSAPSQVQQDIDEFDPSQKQSKTNPIHFELQFSDSTTKFYCKAYHAELFSRLRKLLIPNEEDKFINSLFRCVNWEAKGGKSNSQFRKTLDNRFILKEMSKQEVASFIDFAPQYINYLIDSIQNKKASCMAKIYGAYRICMMKNSTISSSKAVKIDVVVMENLFVSNKKSIQIFDLKGSERNRLIQTGQTDQSQNHSDNVLLDENFLRWSFDNPIYVKPHSKYVLMKAIENDSKFLSSKYIMDYSLLCGIDMETNEINVGLIDYLRAFTWDKKVETYIKSTIGGAQGKMPTIVSPEIYKTRFINAIDRYFQQVPDQWYKDNSST</sequence>
<proteinExistence type="predicted"/>
<dbReference type="PROSITE" id="PS51455">
    <property type="entry name" value="PIPK"/>
    <property type="match status" value="1"/>
</dbReference>
<dbReference type="EMBL" id="CAJNOC010000243">
    <property type="protein sequence ID" value="CAF0732180.1"/>
    <property type="molecule type" value="Genomic_DNA"/>
</dbReference>
<dbReference type="InterPro" id="IPR017455">
    <property type="entry name" value="Znf_FYVE-rel"/>
</dbReference>
<evidence type="ECO:0000313" key="19">
    <source>
        <dbReference type="EMBL" id="CAF0732180.1"/>
    </source>
</evidence>
<keyword evidence="7 15" id="KW-0547">Nucleotide-binding</keyword>
<evidence type="ECO:0000259" key="18">
    <source>
        <dbReference type="PROSITE" id="PS51455"/>
    </source>
</evidence>
<evidence type="ECO:0000256" key="9">
    <source>
        <dbReference type="ARBA" id="ARBA00022771"/>
    </source>
</evidence>
<feature type="region of interest" description="Disordered" evidence="16">
    <location>
        <begin position="273"/>
        <end position="339"/>
    </location>
</feature>
<feature type="region of interest" description="Disordered" evidence="16">
    <location>
        <begin position="1252"/>
        <end position="1275"/>
    </location>
</feature>
<evidence type="ECO:0000256" key="5">
    <source>
        <dbReference type="ARBA" id="ARBA00022679"/>
    </source>
</evidence>
<evidence type="ECO:0000256" key="3">
    <source>
        <dbReference type="ARBA" id="ARBA00012009"/>
    </source>
</evidence>
<dbReference type="InterPro" id="IPR036390">
    <property type="entry name" value="WH_DNA-bd_sf"/>
</dbReference>
<evidence type="ECO:0000259" key="17">
    <source>
        <dbReference type="PROSITE" id="PS50178"/>
    </source>
</evidence>
<dbReference type="GO" id="GO:0012506">
    <property type="term" value="C:vesicle membrane"/>
    <property type="evidence" value="ECO:0007669"/>
    <property type="project" value="TreeGrafter"/>
</dbReference>
<dbReference type="GO" id="GO:0005768">
    <property type="term" value="C:endosome"/>
    <property type="evidence" value="ECO:0007669"/>
    <property type="project" value="UniProtKB-SubCell"/>
</dbReference>
<dbReference type="Pfam" id="PF01363">
    <property type="entry name" value="FYVE"/>
    <property type="match status" value="1"/>
</dbReference>